<dbReference type="GO" id="GO:0006817">
    <property type="term" value="P:phosphate ion transport"/>
    <property type="evidence" value="ECO:0007669"/>
    <property type="project" value="TreeGrafter"/>
</dbReference>
<feature type="domain" description="ZU5" evidence="8">
    <location>
        <begin position="494"/>
        <end position="647"/>
    </location>
</feature>
<dbReference type="InParanoid" id="A0A1S3IEE5"/>
<dbReference type="PANTHER" id="PTHR10783">
    <property type="entry name" value="XENOTROPIC AND POLYTROPIC RETROVIRUS RECEPTOR 1-RELATED"/>
    <property type="match status" value="1"/>
</dbReference>
<evidence type="ECO:0000256" key="7">
    <source>
        <dbReference type="SAM" id="Phobius"/>
    </source>
</evidence>
<evidence type="ECO:0000259" key="9">
    <source>
        <dbReference type="PROSITE" id="PS51380"/>
    </source>
</evidence>
<dbReference type="Pfam" id="PF00791">
    <property type="entry name" value="ZU5"/>
    <property type="match status" value="1"/>
</dbReference>
<evidence type="ECO:0000313" key="11">
    <source>
        <dbReference type="RefSeq" id="XP_013396602.1"/>
    </source>
</evidence>
<feature type="transmembrane region" description="Helical" evidence="7">
    <location>
        <begin position="1076"/>
        <end position="1094"/>
    </location>
</feature>
<dbReference type="RefSeq" id="XP_013396602.1">
    <property type="nucleotide sequence ID" value="XM_013541148.1"/>
</dbReference>
<sequence>MSEDGVSSPRIIIACTHKDKYLENVPKEKHEEEINAYFDKLRQHIQQKRSGVHVDPRFFAIDNTCQDEDQEISDLRRYVMKIAESQKSWGEKNPIRWIRLEEDLQLRRAPEKRGKRWIRYEELQNLALKVGMQDANELKSFLQFHHDIGDLMHFQTDDLSDTVILNPSWLIDAFRSIIAVDKHHVKAKGTPYWSALKRGILDERLLDELWGDDSELKSIVISVMVQFNILLQQDVKPGTTEKPTSRQFYVPSLLQLCKNPESGVGSEGTLFIQGKENFMPHVLFSRLTVKLVQNGTSSGRKGLRRRGDFFLFQNELYYDYAVYVIDPLRRARCALRKSTKSSSIELIPLYPPTTKFDRTIRGAYAKWKNHVLMQIHQVKQTICPHLQLEWCVRNPRKPKVREELMAIDPKESDLTACGLPEDSVYRLWFMPDSSEKEHGVTPPATTLPSDTGGNRDGGMLQEERILKSPTPPQTRHSTSQGSGKIGTDDLKDTYLRKFSITPEGGHVHLKEVGVFLLVPPEALAETTEMFIGISWREEDMPPLPPCQTRASPVVVCGPHGLTFRTPVYLSFYHCISGTRQRKMGKICPENLTRNSRLDNPFYVWQSETHFNAPCQWKVLSSDSVVLTNTKCILNVNQFCKHNLSCDSKRLSALVFGSFQPRPAPLLKLMVCCVNDTRDEVENVRTNAKEYFLMEMLALEKKFHFLTCEYSESKEKESYDVSLLLERFDAKWNMHEDCPRKLLQTNSGAEWRQAHVEVAPFYTSKEVERLISETENTVTSELEEGDRQKAMKRLRVPPLGDQQIPWTTFRVGLFSGIFIVLVVTVIISAIYTEEVDWKTALRMYRGTFLIIFFLFLLGIDTYGWRSSGVNHVLIFELDPRNHLSHQQIYEIACFFSVIWAISLMAYLKFYFIPVFANPLALVGFLFLYLVNPLPVLHKKSRFWLLRILWRIIAAPFYHVEFADFWLADQLNSLTLVILDLQYFICYYVAEVDWLGDAKQPGICSHSLPVHISTAIVAVLPAWWRFAQCLRRYRDSKLVFPHLVNAGKYSTTFLVVLFSSLNAWYKDQHGHAVIQNNLFFYLWVAAAVLSTAYTYTWDIKMDWGLMDKKAGDNKFLREEIVYAYKIL</sequence>
<dbReference type="InterPro" id="IPR036388">
    <property type="entry name" value="WH-like_DNA-bd_sf"/>
</dbReference>
<evidence type="ECO:0000256" key="3">
    <source>
        <dbReference type="ARBA" id="ARBA00022737"/>
    </source>
</evidence>
<dbReference type="GO" id="GO:0000822">
    <property type="term" value="F:inositol hexakisphosphate binding"/>
    <property type="evidence" value="ECO:0007669"/>
    <property type="project" value="TreeGrafter"/>
</dbReference>
<organism evidence="10 11">
    <name type="scientific">Lingula anatina</name>
    <name type="common">Brachiopod</name>
    <name type="synonym">Lingula unguis</name>
    <dbReference type="NCBI Taxonomy" id="7574"/>
    <lineage>
        <taxon>Eukaryota</taxon>
        <taxon>Metazoa</taxon>
        <taxon>Spiralia</taxon>
        <taxon>Lophotrochozoa</taxon>
        <taxon>Brachiopoda</taxon>
        <taxon>Linguliformea</taxon>
        <taxon>Lingulata</taxon>
        <taxon>Lingulida</taxon>
        <taxon>Linguloidea</taxon>
        <taxon>Lingulidae</taxon>
        <taxon>Lingula</taxon>
    </lineage>
</organism>
<evidence type="ECO:0000259" key="8">
    <source>
        <dbReference type="PROSITE" id="PS51145"/>
    </source>
</evidence>
<keyword evidence="10" id="KW-1185">Reference proteome</keyword>
<dbReference type="InterPro" id="IPR004342">
    <property type="entry name" value="EXS_C"/>
</dbReference>
<feature type="compositionally biased region" description="Polar residues" evidence="6">
    <location>
        <begin position="473"/>
        <end position="482"/>
    </location>
</feature>
<feature type="transmembrane region" description="Helical" evidence="7">
    <location>
        <begin position="883"/>
        <end position="901"/>
    </location>
</feature>
<feature type="transmembrane region" description="Helical" evidence="7">
    <location>
        <begin position="810"/>
        <end position="830"/>
    </location>
</feature>
<reference evidence="11" key="1">
    <citation type="submission" date="2025-08" db="UniProtKB">
        <authorList>
            <consortium name="RefSeq"/>
        </authorList>
    </citation>
    <scope>IDENTIFICATION</scope>
    <source>
        <tissue evidence="11">Gonads</tissue>
    </source>
</reference>
<keyword evidence="4 7" id="KW-1133">Transmembrane helix</keyword>
<feature type="compositionally biased region" description="Polar residues" evidence="6">
    <location>
        <begin position="443"/>
        <end position="452"/>
    </location>
</feature>
<evidence type="ECO:0000256" key="2">
    <source>
        <dbReference type="ARBA" id="ARBA00022692"/>
    </source>
</evidence>
<keyword evidence="5 7" id="KW-0472">Membrane</keyword>
<feature type="domain" description="EXS" evidence="9">
    <location>
        <begin position="1003"/>
        <end position="1125"/>
    </location>
</feature>
<feature type="region of interest" description="Disordered" evidence="6">
    <location>
        <begin position="434"/>
        <end position="488"/>
    </location>
</feature>
<feature type="transmembrane region" description="Helical" evidence="7">
    <location>
        <begin position="842"/>
        <end position="863"/>
    </location>
</feature>
<name>A0A1S3IEE5_LINAN</name>
<dbReference type="Gene3D" id="1.10.10.10">
    <property type="entry name" value="Winged helix-like DNA-binding domain superfamily/Winged helix DNA-binding domain"/>
    <property type="match status" value="1"/>
</dbReference>
<dbReference type="InterPro" id="IPR000906">
    <property type="entry name" value="ZU5_dom"/>
</dbReference>
<gene>
    <name evidence="11" type="primary">LOC106163537</name>
</gene>
<comment type="subcellular location">
    <subcellularLocation>
        <location evidence="1">Membrane</location>
        <topology evidence="1">Multi-pass membrane protein</topology>
    </subcellularLocation>
</comment>
<keyword evidence="3" id="KW-0677">Repeat</keyword>
<dbReference type="Pfam" id="PF16095">
    <property type="entry name" value="COR-A"/>
    <property type="match status" value="1"/>
</dbReference>
<dbReference type="OrthoDB" id="9970435at2759"/>
<evidence type="ECO:0000256" key="4">
    <source>
        <dbReference type="ARBA" id="ARBA00022989"/>
    </source>
</evidence>
<dbReference type="Gene3D" id="2.60.220.30">
    <property type="match status" value="1"/>
</dbReference>
<protein>
    <submittedName>
        <fullName evidence="11">Uncharacterized protein LOC106163537</fullName>
    </submittedName>
</protein>
<dbReference type="SMART" id="SM00218">
    <property type="entry name" value="ZU5"/>
    <property type="match status" value="1"/>
</dbReference>
<dbReference type="GeneID" id="106163537"/>
<dbReference type="PROSITE" id="PS51145">
    <property type="entry name" value="ZU5"/>
    <property type="match status" value="1"/>
</dbReference>
<dbReference type="GO" id="GO:0005886">
    <property type="term" value="C:plasma membrane"/>
    <property type="evidence" value="ECO:0007669"/>
    <property type="project" value="TreeGrafter"/>
</dbReference>
<accession>A0A1S3IEE5</accession>
<feature type="transmembrane region" description="Helical" evidence="7">
    <location>
        <begin position="908"/>
        <end position="929"/>
    </location>
</feature>
<proteinExistence type="predicted"/>
<dbReference type="PROSITE" id="PS51380">
    <property type="entry name" value="EXS"/>
    <property type="match status" value="1"/>
</dbReference>
<evidence type="ECO:0000313" key="10">
    <source>
        <dbReference type="Proteomes" id="UP000085678"/>
    </source>
</evidence>
<dbReference type="KEGG" id="lak:106163537"/>
<keyword evidence="2 7" id="KW-0812">Transmembrane</keyword>
<dbReference type="GO" id="GO:0016036">
    <property type="term" value="P:cellular response to phosphate starvation"/>
    <property type="evidence" value="ECO:0007669"/>
    <property type="project" value="TreeGrafter"/>
</dbReference>
<dbReference type="PANTHER" id="PTHR10783:SF103">
    <property type="entry name" value="SOLUTE CARRIER FAMILY 53 MEMBER 1"/>
    <property type="match status" value="1"/>
</dbReference>
<dbReference type="AlphaFoldDB" id="A0A1S3IEE5"/>
<dbReference type="Proteomes" id="UP000085678">
    <property type="component" value="Unplaced"/>
</dbReference>
<dbReference type="Pfam" id="PF03124">
    <property type="entry name" value="EXS"/>
    <property type="match status" value="1"/>
</dbReference>
<dbReference type="InterPro" id="IPR032171">
    <property type="entry name" value="COR-A"/>
</dbReference>
<evidence type="ECO:0000256" key="1">
    <source>
        <dbReference type="ARBA" id="ARBA00004141"/>
    </source>
</evidence>
<dbReference type="GO" id="GO:0005794">
    <property type="term" value="C:Golgi apparatus"/>
    <property type="evidence" value="ECO:0007669"/>
    <property type="project" value="TreeGrafter"/>
</dbReference>
<evidence type="ECO:0000256" key="6">
    <source>
        <dbReference type="SAM" id="MobiDB-lite"/>
    </source>
</evidence>
<feature type="transmembrane region" description="Helical" evidence="7">
    <location>
        <begin position="1036"/>
        <end position="1056"/>
    </location>
</feature>
<evidence type="ECO:0000256" key="5">
    <source>
        <dbReference type="ARBA" id="ARBA00023136"/>
    </source>
</evidence>